<dbReference type="EMBL" id="CAJHNH020001346">
    <property type="protein sequence ID" value="CAG5122701.1"/>
    <property type="molecule type" value="Genomic_DNA"/>
</dbReference>
<dbReference type="InterPro" id="IPR000863">
    <property type="entry name" value="Sulfotransferase_dom"/>
</dbReference>
<protein>
    <recommendedName>
        <fullName evidence="1">Sulfotransferase domain-containing protein</fullName>
    </recommendedName>
</protein>
<evidence type="ECO:0000313" key="2">
    <source>
        <dbReference type="EMBL" id="CAG5122701.1"/>
    </source>
</evidence>
<dbReference type="Gene3D" id="3.40.50.300">
    <property type="entry name" value="P-loop containing nucleotide triphosphate hydrolases"/>
    <property type="match status" value="1"/>
</dbReference>
<feature type="domain" description="Sulfotransferase" evidence="1">
    <location>
        <begin position="29"/>
        <end position="85"/>
    </location>
</feature>
<dbReference type="GO" id="GO:0019319">
    <property type="term" value="P:hexose biosynthetic process"/>
    <property type="evidence" value="ECO:0007669"/>
    <property type="project" value="TreeGrafter"/>
</dbReference>
<dbReference type="SUPFAM" id="SSF52540">
    <property type="entry name" value="P-loop containing nucleoside triphosphate hydrolases"/>
    <property type="match status" value="1"/>
</dbReference>
<dbReference type="Pfam" id="PF00685">
    <property type="entry name" value="Sulfotransfer_1"/>
    <property type="match status" value="1"/>
</dbReference>
<gene>
    <name evidence="2" type="ORF">CUNI_LOCUS8259</name>
</gene>
<comment type="caution">
    <text evidence="2">The sequence shown here is derived from an EMBL/GenBank/DDBJ whole genome shotgun (WGS) entry which is preliminary data.</text>
</comment>
<reference evidence="2" key="1">
    <citation type="submission" date="2021-04" db="EMBL/GenBank/DDBJ databases">
        <authorList>
            <consortium name="Molecular Ecology Group"/>
        </authorList>
    </citation>
    <scope>NUCLEOTIDE SEQUENCE</scope>
</reference>
<name>A0A8S3Z679_9EUPU</name>
<sequence>MLAKCVEQRGLHSCFHDLELYVRLPVRLPFACYSVFMREWLQVFPLENFLFIKTEEYENNLEDTLKSVMEFLGLGPLKDTQLQVIAEEERSRVTVQRKIAGPMKNATRDILEELLGGCSTELARLIQSDKFTWGW</sequence>
<dbReference type="PANTHER" id="PTHR15723">
    <property type="entry name" value="CARBOHYDRATE SULFOTRANSFERASE 15"/>
    <property type="match status" value="1"/>
</dbReference>
<dbReference type="AlphaFoldDB" id="A0A8S3Z679"/>
<dbReference type="PANTHER" id="PTHR15723:SF0">
    <property type="entry name" value="CARBOHYDRATE SULFOTRANSFERASE 15"/>
    <property type="match status" value="1"/>
</dbReference>
<accession>A0A8S3Z679</accession>
<dbReference type="Proteomes" id="UP000678393">
    <property type="component" value="Unassembled WGS sequence"/>
</dbReference>
<dbReference type="OrthoDB" id="526228at2759"/>
<evidence type="ECO:0000313" key="3">
    <source>
        <dbReference type="Proteomes" id="UP000678393"/>
    </source>
</evidence>
<evidence type="ECO:0000259" key="1">
    <source>
        <dbReference type="Pfam" id="PF00685"/>
    </source>
</evidence>
<dbReference type="InterPro" id="IPR052654">
    <property type="entry name" value="CS_Sulfotransferase"/>
</dbReference>
<keyword evidence="3" id="KW-1185">Reference proteome</keyword>
<organism evidence="2 3">
    <name type="scientific">Candidula unifasciata</name>
    <dbReference type="NCBI Taxonomy" id="100452"/>
    <lineage>
        <taxon>Eukaryota</taxon>
        <taxon>Metazoa</taxon>
        <taxon>Spiralia</taxon>
        <taxon>Lophotrochozoa</taxon>
        <taxon>Mollusca</taxon>
        <taxon>Gastropoda</taxon>
        <taxon>Heterobranchia</taxon>
        <taxon>Euthyneura</taxon>
        <taxon>Panpulmonata</taxon>
        <taxon>Eupulmonata</taxon>
        <taxon>Stylommatophora</taxon>
        <taxon>Helicina</taxon>
        <taxon>Helicoidea</taxon>
        <taxon>Geomitridae</taxon>
        <taxon>Candidula</taxon>
    </lineage>
</organism>
<dbReference type="InterPro" id="IPR027417">
    <property type="entry name" value="P-loop_NTPase"/>
</dbReference>
<dbReference type="GO" id="GO:0050659">
    <property type="term" value="F:N-acetylgalactosamine 4-sulfate 6-O-sulfotransferase activity"/>
    <property type="evidence" value="ECO:0007669"/>
    <property type="project" value="TreeGrafter"/>
</dbReference>
<proteinExistence type="predicted"/>